<reference evidence="1" key="1">
    <citation type="submission" date="2022-04" db="EMBL/GenBank/DDBJ databases">
        <title>Whole genome sequence of Sphaerotilus sp. FB-5.</title>
        <authorList>
            <person name="Takeda M."/>
            <person name="Narihara S."/>
            <person name="Akimoto M."/>
            <person name="Akimoto R."/>
            <person name="Nishiyashiki S."/>
            <person name="Murakami T."/>
        </authorList>
    </citation>
    <scope>NUCLEOTIDE SEQUENCE</scope>
    <source>
        <strain evidence="1">FB-5</strain>
    </source>
</reference>
<keyword evidence="2" id="KW-1185">Reference proteome</keyword>
<proteinExistence type="predicted"/>
<evidence type="ECO:0008006" key="3">
    <source>
        <dbReference type="Google" id="ProtNLM"/>
    </source>
</evidence>
<dbReference type="RefSeq" id="WP_251970349.1">
    <property type="nucleotide sequence ID" value="NZ_AP025730.1"/>
</dbReference>
<evidence type="ECO:0000313" key="1">
    <source>
        <dbReference type="EMBL" id="BDI07129.1"/>
    </source>
</evidence>
<organism evidence="1 2">
    <name type="scientific">Sphaerotilus microaerophilus</name>
    <dbReference type="NCBI Taxonomy" id="2914710"/>
    <lineage>
        <taxon>Bacteria</taxon>
        <taxon>Pseudomonadati</taxon>
        <taxon>Pseudomonadota</taxon>
        <taxon>Betaproteobacteria</taxon>
        <taxon>Burkholderiales</taxon>
        <taxon>Sphaerotilaceae</taxon>
        <taxon>Sphaerotilus</taxon>
    </lineage>
</organism>
<dbReference type="Proteomes" id="UP001057498">
    <property type="component" value="Chromosome"/>
</dbReference>
<accession>A0ABN6PSX2</accession>
<gene>
    <name evidence="1" type="ORF">CATMQ487_40990</name>
</gene>
<dbReference type="EMBL" id="AP025730">
    <property type="protein sequence ID" value="BDI07129.1"/>
    <property type="molecule type" value="Genomic_DNA"/>
</dbReference>
<evidence type="ECO:0000313" key="2">
    <source>
        <dbReference type="Proteomes" id="UP001057498"/>
    </source>
</evidence>
<sequence length="84" mass="9249">MNTTHQAAQTATKAPTRRLHVQPVEAFADPDALLNLRTASAWSGLSESSLYRAAKDGRLKLLRLSARCTRVRAGELRRFLTSLG</sequence>
<name>A0ABN6PSX2_9BURK</name>
<protein>
    <recommendedName>
        <fullName evidence="3">Helix-turn-helix domain-containing protein</fullName>
    </recommendedName>
</protein>